<dbReference type="AlphaFoldDB" id="A0A9P7YFL4"/>
<organism evidence="1 2">
    <name type="scientific">Amylocarpus encephaloides</name>
    <dbReference type="NCBI Taxonomy" id="45428"/>
    <lineage>
        <taxon>Eukaryota</taxon>
        <taxon>Fungi</taxon>
        <taxon>Dikarya</taxon>
        <taxon>Ascomycota</taxon>
        <taxon>Pezizomycotina</taxon>
        <taxon>Leotiomycetes</taxon>
        <taxon>Helotiales</taxon>
        <taxon>Helotiales incertae sedis</taxon>
        <taxon>Amylocarpus</taxon>
    </lineage>
</organism>
<dbReference type="OrthoDB" id="2157530at2759"/>
<protein>
    <submittedName>
        <fullName evidence="1">Uncharacterized protein</fullName>
    </submittedName>
</protein>
<accession>A0A9P7YFL4</accession>
<dbReference type="EMBL" id="MU251530">
    <property type="protein sequence ID" value="KAG9232779.1"/>
    <property type="molecule type" value="Genomic_DNA"/>
</dbReference>
<proteinExistence type="predicted"/>
<gene>
    <name evidence="1" type="ORF">BJ875DRAFT_67502</name>
</gene>
<evidence type="ECO:0000313" key="2">
    <source>
        <dbReference type="Proteomes" id="UP000824998"/>
    </source>
</evidence>
<comment type="caution">
    <text evidence="1">The sequence shown here is derived from an EMBL/GenBank/DDBJ whole genome shotgun (WGS) entry which is preliminary data.</text>
</comment>
<evidence type="ECO:0000313" key="1">
    <source>
        <dbReference type="EMBL" id="KAG9232779.1"/>
    </source>
</evidence>
<name>A0A9P7YFL4_9HELO</name>
<dbReference type="Pfam" id="PF26639">
    <property type="entry name" value="Het-6_barrel"/>
    <property type="match status" value="1"/>
</dbReference>
<reference evidence="1" key="1">
    <citation type="journal article" date="2021" name="IMA Fungus">
        <title>Genomic characterization of three marine fungi, including Emericellopsis atlantica sp. nov. with signatures of a generalist lifestyle and marine biomass degradation.</title>
        <authorList>
            <person name="Hagestad O.C."/>
            <person name="Hou L."/>
            <person name="Andersen J.H."/>
            <person name="Hansen E.H."/>
            <person name="Altermark B."/>
            <person name="Li C."/>
            <person name="Kuhnert E."/>
            <person name="Cox R.J."/>
            <person name="Crous P.W."/>
            <person name="Spatafora J.W."/>
            <person name="Lail K."/>
            <person name="Amirebrahimi M."/>
            <person name="Lipzen A."/>
            <person name="Pangilinan J."/>
            <person name="Andreopoulos W."/>
            <person name="Hayes R.D."/>
            <person name="Ng V."/>
            <person name="Grigoriev I.V."/>
            <person name="Jackson S.A."/>
            <person name="Sutton T.D.S."/>
            <person name="Dobson A.D.W."/>
            <person name="Rama T."/>
        </authorList>
    </citation>
    <scope>NUCLEOTIDE SEQUENCE</scope>
    <source>
        <strain evidence="1">TRa018bII</strain>
    </source>
</reference>
<keyword evidence="2" id="KW-1185">Reference proteome</keyword>
<dbReference type="Proteomes" id="UP000824998">
    <property type="component" value="Unassembled WGS sequence"/>
</dbReference>
<sequence>MWSGSIMVPSKEATRLANLLISLMADIKIFQSDGKHLGLAPAQAEQGDEIVLFDKGNVPFLLRRVPEEEYKLVGPLYVDGIMDGEFFLRQDSISVMFKLR</sequence>